<feature type="transmembrane region" description="Helical" evidence="6">
    <location>
        <begin position="402"/>
        <end position="426"/>
    </location>
</feature>
<keyword evidence="3 6" id="KW-0812">Transmembrane</keyword>
<feature type="transmembrane region" description="Helical" evidence="6">
    <location>
        <begin position="81"/>
        <end position="97"/>
    </location>
</feature>
<feature type="transmembrane region" description="Helical" evidence="6">
    <location>
        <begin position="334"/>
        <end position="357"/>
    </location>
</feature>
<comment type="subcellular location">
    <subcellularLocation>
        <location evidence="1">Membrane</location>
        <topology evidence="1">Multi-pass membrane protein</topology>
    </subcellularLocation>
</comment>
<dbReference type="InterPro" id="IPR044770">
    <property type="entry name" value="MFS_spinster-like"/>
</dbReference>
<feature type="transmembrane region" description="Helical" evidence="6">
    <location>
        <begin position="307"/>
        <end position="328"/>
    </location>
</feature>
<dbReference type="RefSeq" id="WP_134462517.1">
    <property type="nucleotide sequence ID" value="NZ_SNVI01000002.1"/>
</dbReference>
<keyword evidence="5 6" id="KW-0472">Membrane</keyword>
<evidence type="ECO:0000256" key="6">
    <source>
        <dbReference type="SAM" id="Phobius"/>
    </source>
</evidence>
<keyword evidence="4 6" id="KW-1133">Transmembrane helix</keyword>
<dbReference type="InterPro" id="IPR036259">
    <property type="entry name" value="MFS_trans_sf"/>
</dbReference>
<dbReference type="GO" id="GO:0016020">
    <property type="term" value="C:membrane"/>
    <property type="evidence" value="ECO:0007669"/>
    <property type="project" value="UniProtKB-SubCell"/>
</dbReference>
<dbReference type="InterPro" id="IPR020846">
    <property type="entry name" value="MFS_dom"/>
</dbReference>
<evidence type="ECO:0000256" key="2">
    <source>
        <dbReference type="ARBA" id="ARBA00022448"/>
    </source>
</evidence>
<sequence length="449" mass="46944">MEDRRNRQSILRQWGLVACLTVVSMLAQIDKNILVLMVGPIQRDFGASDVQISLLIGTAFAVANMVVGLPSGWLADRFNRRVVIAVGVAIWSLAVASNAVASAFVALLVARIVVGGAEALIPPSSYSLIRDGVDEQRRARALSVYTMSLMLGTGLSLVLGGPLLGAIQSAGIRSIPFIGTVSPWQVTLFLIGVVGLPMSLLIFLAKEPGRQEEKTSADASRSLSGVGRYLVANRAIFLPLTLFAVSHAMITFGLGSWMPTMTARRFHLGLREIGLMQGGLLLTMGPLGLWLAGMAMDRKGGGSLSRVALVGVLVTIAVTALTITMCLIGSVSAFWIVDAMVVLFSWTFMAVTSTVVAKAAPASIVGAVMAIVLVLNGLIGQGGSPTLIALVSQHGFGGSPDALPRAMASVFAVAGAVALWAAIVLYRTFLRRDGVVGPVALGAPIGDTR</sequence>
<feature type="transmembrane region" description="Helical" evidence="6">
    <location>
        <begin position="103"/>
        <end position="121"/>
    </location>
</feature>
<dbReference type="Gene3D" id="1.20.1250.20">
    <property type="entry name" value="MFS general substrate transporter like domains"/>
    <property type="match status" value="1"/>
</dbReference>
<evidence type="ECO:0000259" key="7">
    <source>
        <dbReference type="PROSITE" id="PS50850"/>
    </source>
</evidence>
<feature type="transmembrane region" description="Helical" evidence="6">
    <location>
        <begin position="275"/>
        <end position="295"/>
    </location>
</feature>
<feature type="transmembrane region" description="Helical" evidence="6">
    <location>
        <begin position="142"/>
        <end position="164"/>
    </location>
</feature>
<feature type="transmembrane region" description="Helical" evidence="6">
    <location>
        <begin position="12"/>
        <end position="30"/>
    </location>
</feature>
<evidence type="ECO:0000313" key="8">
    <source>
        <dbReference type="EMBL" id="TFE40419.1"/>
    </source>
</evidence>
<gene>
    <name evidence="8" type="ORF">E2553_27025</name>
</gene>
<dbReference type="EMBL" id="SNVI01000002">
    <property type="protein sequence ID" value="TFE40419.1"/>
    <property type="molecule type" value="Genomic_DNA"/>
</dbReference>
<dbReference type="SUPFAM" id="SSF103473">
    <property type="entry name" value="MFS general substrate transporter"/>
    <property type="match status" value="1"/>
</dbReference>
<dbReference type="GO" id="GO:0022857">
    <property type="term" value="F:transmembrane transporter activity"/>
    <property type="evidence" value="ECO:0007669"/>
    <property type="project" value="InterPro"/>
</dbReference>
<reference evidence="8 9" key="1">
    <citation type="submission" date="2019-03" db="EMBL/GenBank/DDBJ databases">
        <title>Complete Genome Sequence of Paraburkholderia dipogonis ICMP 19430T, a Nitrogen-fixing Symbiont of the South African Invasive Legume Dipogon lignosus in New Zealand.</title>
        <authorList>
            <person name="De Meyer S.E."/>
        </authorList>
    </citation>
    <scope>NUCLEOTIDE SEQUENCE [LARGE SCALE GENOMIC DNA]</scope>
    <source>
        <strain evidence="8 9">ICMP 19430</strain>
    </source>
</reference>
<feature type="transmembrane region" description="Helical" evidence="6">
    <location>
        <begin position="235"/>
        <end position="255"/>
    </location>
</feature>
<dbReference type="Proteomes" id="UP000297385">
    <property type="component" value="Unassembled WGS sequence"/>
</dbReference>
<dbReference type="InterPro" id="IPR011701">
    <property type="entry name" value="MFS"/>
</dbReference>
<feature type="domain" description="Major facilitator superfamily (MFS) profile" evidence="7">
    <location>
        <begin position="16"/>
        <end position="433"/>
    </location>
</feature>
<feature type="transmembrane region" description="Helical" evidence="6">
    <location>
        <begin position="184"/>
        <end position="205"/>
    </location>
</feature>
<evidence type="ECO:0000256" key="3">
    <source>
        <dbReference type="ARBA" id="ARBA00022692"/>
    </source>
</evidence>
<evidence type="ECO:0000256" key="5">
    <source>
        <dbReference type="ARBA" id="ARBA00023136"/>
    </source>
</evidence>
<organism evidence="8 9">
    <name type="scientific">Paraburkholderia dipogonis</name>
    <dbReference type="NCBI Taxonomy" id="1211383"/>
    <lineage>
        <taxon>Bacteria</taxon>
        <taxon>Pseudomonadati</taxon>
        <taxon>Pseudomonadota</taxon>
        <taxon>Betaproteobacteria</taxon>
        <taxon>Burkholderiales</taxon>
        <taxon>Burkholderiaceae</taxon>
        <taxon>Paraburkholderia</taxon>
    </lineage>
</organism>
<evidence type="ECO:0000313" key="9">
    <source>
        <dbReference type="Proteomes" id="UP000297385"/>
    </source>
</evidence>
<protein>
    <submittedName>
        <fullName evidence="8">MFS transporter</fullName>
    </submittedName>
</protein>
<accession>A0A4Y8MSM5</accession>
<keyword evidence="2" id="KW-0813">Transport</keyword>
<evidence type="ECO:0000256" key="4">
    <source>
        <dbReference type="ARBA" id="ARBA00022989"/>
    </source>
</evidence>
<feature type="transmembrane region" description="Helical" evidence="6">
    <location>
        <begin position="50"/>
        <end position="69"/>
    </location>
</feature>
<name>A0A4Y8MSM5_9BURK</name>
<dbReference type="AlphaFoldDB" id="A0A4Y8MSM5"/>
<feature type="transmembrane region" description="Helical" evidence="6">
    <location>
        <begin position="364"/>
        <end position="382"/>
    </location>
</feature>
<dbReference type="Pfam" id="PF07690">
    <property type="entry name" value="MFS_1"/>
    <property type="match status" value="1"/>
</dbReference>
<comment type="caution">
    <text evidence="8">The sequence shown here is derived from an EMBL/GenBank/DDBJ whole genome shotgun (WGS) entry which is preliminary data.</text>
</comment>
<dbReference type="PANTHER" id="PTHR23505:SF79">
    <property type="entry name" value="PROTEIN SPINSTER"/>
    <property type="match status" value="1"/>
</dbReference>
<dbReference type="PROSITE" id="PS50850">
    <property type="entry name" value="MFS"/>
    <property type="match status" value="1"/>
</dbReference>
<dbReference type="PANTHER" id="PTHR23505">
    <property type="entry name" value="SPINSTER"/>
    <property type="match status" value="1"/>
</dbReference>
<evidence type="ECO:0000256" key="1">
    <source>
        <dbReference type="ARBA" id="ARBA00004141"/>
    </source>
</evidence>
<proteinExistence type="predicted"/>